<proteinExistence type="predicted"/>
<keyword evidence="5" id="KW-1185">Reference proteome</keyword>
<feature type="transmembrane region" description="Helical" evidence="2">
    <location>
        <begin position="104"/>
        <end position="128"/>
    </location>
</feature>
<feature type="transmembrane region" description="Helical" evidence="2">
    <location>
        <begin position="21"/>
        <end position="40"/>
    </location>
</feature>
<dbReference type="SUPFAM" id="SSF103481">
    <property type="entry name" value="Multidrug resistance efflux transporter EmrE"/>
    <property type="match status" value="2"/>
</dbReference>
<keyword evidence="2" id="KW-1133">Transmembrane helix</keyword>
<feature type="transmembrane region" description="Helical" evidence="2">
    <location>
        <begin position="211"/>
        <end position="232"/>
    </location>
</feature>
<evidence type="ECO:0000259" key="3">
    <source>
        <dbReference type="Pfam" id="PF00892"/>
    </source>
</evidence>
<organism evidence="4 5">
    <name type="scientific">Halobium salinum</name>
    <dbReference type="NCBI Taxonomy" id="1364940"/>
    <lineage>
        <taxon>Archaea</taxon>
        <taxon>Methanobacteriati</taxon>
        <taxon>Methanobacteriota</taxon>
        <taxon>Stenosarchaea group</taxon>
        <taxon>Halobacteria</taxon>
        <taxon>Halobacteriales</taxon>
        <taxon>Haloferacaceae</taxon>
        <taxon>Halobium</taxon>
    </lineage>
</organism>
<evidence type="ECO:0000313" key="4">
    <source>
        <dbReference type="EMBL" id="MFC4359407.1"/>
    </source>
</evidence>
<dbReference type="InterPro" id="IPR000620">
    <property type="entry name" value="EamA_dom"/>
</dbReference>
<dbReference type="Proteomes" id="UP001595921">
    <property type="component" value="Unassembled WGS sequence"/>
</dbReference>
<dbReference type="Pfam" id="PF00892">
    <property type="entry name" value="EamA"/>
    <property type="match status" value="2"/>
</dbReference>
<comment type="caution">
    <text evidence="4">The sequence shown here is derived from an EMBL/GenBank/DDBJ whole genome shotgun (WGS) entry which is preliminary data.</text>
</comment>
<evidence type="ECO:0000313" key="5">
    <source>
        <dbReference type="Proteomes" id="UP001595921"/>
    </source>
</evidence>
<feature type="transmembrane region" description="Helical" evidence="2">
    <location>
        <begin position="244"/>
        <end position="266"/>
    </location>
</feature>
<feature type="domain" description="EamA" evidence="3">
    <location>
        <begin position="24"/>
        <end position="151"/>
    </location>
</feature>
<feature type="region of interest" description="Disordered" evidence="1">
    <location>
        <begin position="318"/>
        <end position="356"/>
    </location>
</feature>
<feature type="transmembrane region" description="Helical" evidence="2">
    <location>
        <begin position="140"/>
        <end position="161"/>
    </location>
</feature>
<feature type="transmembrane region" description="Helical" evidence="2">
    <location>
        <begin position="273"/>
        <end position="293"/>
    </location>
</feature>
<keyword evidence="2" id="KW-0472">Membrane</keyword>
<feature type="transmembrane region" description="Helical" evidence="2">
    <location>
        <begin position="299"/>
        <end position="317"/>
    </location>
</feature>
<keyword evidence="2" id="KW-0812">Transmembrane</keyword>
<sequence>MDATRRLATLESTLAERTPPRAALIVAVLAVSTSAILVRWSEAPSVVKAFYRVLFTTLLLAPLAVSRNGADFRRIRLRDGVVAVAAGAALALHFASWFESLNHTSVAASVTLVQAQPLFVAAGAWALLDERVGSRTVVGILVAVAGMAAMSFGDALVTSPAFLLADPAAAISAAGDGQVTLYGNALALLGAVTAAGYVLAGRSLRQRVALLPYVTVVYGVCALVLLCVALARGLPLLGYPATEWLLFLGMAVGPGLFGHTVINWALAHVESSVVSVSLLGEPVGSTLLALVLLAEVPTAATVVGGCVVLAGIGLTAARSGDSDDASTSDSSATDPTASDRSATGATGATDRGVDED</sequence>
<dbReference type="EMBL" id="JBHSDS010000008">
    <property type="protein sequence ID" value="MFC4359407.1"/>
    <property type="molecule type" value="Genomic_DNA"/>
</dbReference>
<dbReference type="PANTHER" id="PTHR22911">
    <property type="entry name" value="ACYL-MALONYL CONDENSING ENZYME-RELATED"/>
    <property type="match status" value="1"/>
</dbReference>
<evidence type="ECO:0000256" key="2">
    <source>
        <dbReference type="SAM" id="Phobius"/>
    </source>
</evidence>
<feature type="domain" description="EamA" evidence="3">
    <location>
        <begin position="182"/>
        <end position="315"/>
    </location>
</feature>
<protein>
    <submittedName>
        <fullName evidence="4">DMT family transporter</fullName>
    </submittedName>
</protein>
<feature type="transmembrane region" description="Helical" evidence="2">
    <location>
        <begin position="77"/>
        <end position="98"/>
    </location>
</feature>
<name>A0ABD5PF03_9EURY</name>
<feature type="compositionally biased region" description="Low complexity" evidence="1">
    <location>
        <begin position="318"/>
        <end position="343"/>
    </location>
</feature>
<evidence type="ECO:0000256" key="1">
    <source>
        <dbReference type="SAM" id="MobiDB-lite"/>
    </source>
</evidence>
<dbReference type="AlphaFoldDB" id="A0ABD5PF03"/>
<dbReference type="InterPro" id="IPR037185">
    <property type="entry name" value="EmrE-like"/>
</dbReference>
<accession>A0ABD5PF03</accession>
<dbReference type="RefSeq" id="WP_267622678.1">
    <property type="nucleotide sequence ID" value="NZ_JAODIW010000006.1"/>
</dbReference>
<reference evidence="4 5" key="1">
    <citation type="journal article" date="2019" name="Int. J. Syst. Evol. Microbiol.">
        <title>The Global Catalogue of Microorganisms (GCM) 10K type strain sequencing project: providing services to taxonomists for standard genome sequencing and annotation.</title>
        <authorList>
            <consortium name="The Broad Institute Genomics Platform"/>
            <consortium name="The Broad Institute Genome Sequencing Center for Infectious Disease"/>
            <person name="Wu L."/>
            <person name="Ma J."/>
        </authorList>
    </citation>
    <scope>NUCLEOTIDE SEQUENCE [LARGE SCALE GENOMIC DNA]</scope>
    <source>
        <strain evidence="4 5">CGMCC 1.12553</strain>
    </source>
</reference>
<feature type="transmembrane region" description="Helical" evidence="2">
    <location>
        <begin position="181"/>
        <end position="199"/>
    </location>
</feature>
<dbReference type="PANTHER" id="PTHR22911:SF76">
    <property type="entry name" value="EAMA DOMAIN-CONTAINING PROTEIN"/>
    <property type="match status" value="1"/>
</dbReference>
<gene>
    <name evidence="4" type="ORF">ACFO0N_15805</name>
</gene>
<feature type="transmembrane region" description="Helical" evidence="2">
    <location>
        <begin position="46"/>
        <end position="65"/>
    </location>
</feature>